<proteinExistence type="predicted"/>
<evidence type="ECO:0000313" key="2">
    <source>
        <dbReference type="Proteomes" id="UP000190774"/>
    </source>
</evidence>
<reference evidence="2" key="1">
    <citation type="submission" date="2017-02" db="EMBL/GenBank/DDBJ databases">
        <authorList>
            <person name="Varghese N."/>
            <person name="Submissions S."/>
        </authorList>
    </citation>
    <scope>NUCLEOTIDE SEQUENCE [LARGE SCALE GENOMIC DNA]</scope>
    <source>
        <strain evidence="2">ATCC 700200</strain>
    </source>
</reference>
<keyword evidence="2" id="KW-1185">Reference proteome</keyword>
<gene>
    <name evidence="1" type="ORF">SAMN02745166_03863</name>
</gene>
<dbReference type="Proteomes" id="UP000190774">
    <property type="component" value="Unassembled WGS sequence"/>
</dbReference>
<protein>
    <submittedName>
        <fullName evidence="1">Uncharacterized protein</fullName>
    </submittedName>
</protein>
<organism evidence="1 2">
    <name type="scientific">Prosthecobacter debontii</name>
    <dbReference type="NCBI Taxonomy" id="48467"/>
    <lineage>
        <taxon>Bacteria</taxon>
        <taxon>Pseudomonadati</taxon>
        <taxon>Verrucomicrobiota</taxon>
        <taxon>Verrucomicrobiia</taxon>
        <taxon>Verrucomicrobiales</taxon>
        <taxon>Verrucomicrobiaceae</taxon>
        <taxon>Prosthecobacter</taxon>
    </lineage>
</organism>
<sequence length="107" mass="10737">MLTGRTIVPSFPKFGALPLGGINGSSPQAHMHDSSLPAEAGAPSLPVTAILLDRTAYSNSGGTLPYVHGAPKTGALGNSGAGAGVISLLRAIPVSAIWRPAVISRLL</sequence>
<dbReference type="AlphaFoldDB" id="A0A1T4YPH6"/>
<accession>A0A1T4YPH6</accession>
<dbReference type="EMBL" id="FUYE01000015">
    <property type="protein sequence ID" value="SKB03636.1"/>
    <property type="molecule type" value="Genomic_DNA"/>
</dbReference>
<evidence type="ECO:0000313" key="1">
    <source>
        <dbReference type="EMBL" id="SKB03636.1"/>
    </source>
</evidence>
<name>A0A1T4YPH6_9BACT</name>